<feature type="transmembrane region" description="Helical" evidence="7">
    <location>
        <begin position="762"/>
        <end position="781"/>
    </location>
</feature>
<evidence type="ECO:0000256" key="1">
    <source>
        <dbReference type="ARBA" id="ARBA00004141"/>
    </source>
</evidence>
<evidence type="ECO:0000256" key="7">
    <source>
        <dbReference type="SAM" id="Phobius"/>
    </source>
</evidence>
<comment type="subcellular location">
    <subcellularLocation>
        <location evidence="1">Membrane</location>
        <topology evidence="1">Multi-pass membrane protein</topology>
    </subcellularLocation>
</comment>
<feature type="non-terminal residue" evidence="8">
    <location>
        <position position="782"/>
    </location>
</feature>
<reference evidence="8" key="1">
    <citation type="submission" date="2023-03" db="EMBL/GenBank/DDBJ databases">
        <title>Electrophorus voltai genome.</title>
        <authorList>
            <person name="Bian C."/>
        </authorList>
    </citation>
    <scope>NUCLEOTIDE SEQUENCE</scope>
    <source>
        <strain evidence="8">CB-2022</strain>
        <tissue evidence="8">Muscle</tissue>
    </source>
</reference>
<feature type="transmembrane region" description="Helical" evidence="7">
    <location>
        <begin position="446"/>
        <end position="468"/>
    </location>
</feature>
<feature type="transmembrane region" description="Helical" evidence="7">
    <location>
        <begin position="553"/>
        <end position="576"/>
    </location>
</feature>
<name>A0AAD8ZLR3_9TELE</name>
<sequence length="782" mass="87272">MQLDHGIPWTPGYPAGVDARVSCCDPTARRMLFSMPSQTHSLQHLPGTCTSLGFGQWVMGKLRSSLQSGTHVMPPPEQWHSCMQRSTYGHILLAPLGSSRYSRTADHPECCRRVSLSKAHPPVLHTSGSTDIHPEPWERQPDMQVGTSGTAMFLHRVGMPPENHRDEQEREELQMEATATETKPEREGWSQESMSPPSVGLRNFSPTCLPPSTFLLRSSHNNEELVHHSGLLHPYVGEREHPEGFTDDPEDSGSDTMVVDQPSMDHNDKSYAEGQEFYCDLRSEAGSEYTLATQSLRGGLHECHQFLSEASSADVTWLAQAIGRFHDVVCSPVTVDHNHSLSVCSIFSLSLILLSLILCFLKAQCLCGSGPCLACRCCPHIKNSIVTRVIYAFIMLVGTIVACVMLSPAIEHQLRRIPGFCDAGAWPNLQAIQASTACDIFVGYKAVYRVCFGMGMCYIPLSLLMINVKNSRDPRAAIHNGFWFFKIAAIIAVTVGAFYIPEGPFTQTWFIVGICGAFCFILIQLVLLVDFAHSWNESWYYKMANESSRRWCCALLAVTGLNYTLSFAAIVLMFLIYTQPKECALNRFFISFNMLLCIIASVVSVLPKVQEHHETSGLLQSSLITLYTMYLTWSAVTNEPDHMCNPSLLSIFQQITIPTSSPLENQTAVTINKAEELELSSLYLQWWDVQKIVGLAISVLCILYSSIRTSSTSQVNKLMLASTNTVTLGDSNVGSPVEMEEASTTKYVQDNERDSVQYNYSFYHFMLFLASLYIMMTLTNWH</sequence>
<organism evidence="8 9">
    <name type="scientific">Electrophorus voltai</name>
    <dbReference type="NCBI Taxonomy" id="2609070"/>
    <lineage>
        <taxon>Eukaryota</taxon>
        <taxon>Metazoa</taxon>
        <taxon>Chordata</taxon>
        <taxon>Craniata</taxon>
        <taxon>Vertebrata</taxon>
        <taxon>Euteleostomi</taxon>
        <taxon>Actinopterygii</taxon>
        <taxon>Neopterygii</taxon>
        <taxon>Teleostei</taxon>
        <taxon>Ostariophysi</taxon>
        <taxon>Gymnotiformes</taxon>
        <taxon>Gymnotoidei</taxon>
        <taxon>Gymnotidae</taxon>
        <taxon>Electrophorus</taxon>
    </lineage>
</organism>
<keyword evidence="9" id="KW-1185">Reference proteome</keyword>
<feature type="transmembrane region" description="Helical" evidence="7">
    <location>
        <begin position="389"/>
        <end position="410"/>
    </location>
</feature>
<accession>A0AAD8ZLR3</accession>
<feature type="transmembrane region" description="Helical" evidence="7">
    <location>
        <begin position="507"/>
        <end position="532"/>
    </location>
</feature>
<evidence type="ECO:0000256" key="3">
    <source>
        <dbReference type="ARBA" id="ARBA00022692"/>
    </source>
</evidence>
<dbReference type="PANTHER" id="PTHR10383">
    <property type="entry name" value="SERINE INCORPORATOR"/>
    <property type="match status" value="1"/>
</dbReference>
<evidence type="ECO:0000313" key="8">
    <source>
        <dbReference type="EMBL" id="KAK1799790.1"/>
    </source>
</evidence>
<dbReference type="EMBL" id="JAROKS010000011">
    <property type="protein sequence ID" value="KAK1799790.1"/>
    <property type="molecule type" value="Genomic_DNA"/>
</dbReference>
<dbReference type="PANTHER" id="PTHR10383:SF51">
    <property type="entry name" value="SERINE INCORPORATOR 3"/>
    <property type="match status" value="1"/>
</dbReference>
<evidence type="ECO:0000256" key="6">
    <source>
        <dbReference type="SAM" id="MobiDB-lite"/>
    </source>
</evidence>
<evidence type="ECO:0000256" key="5">
    <source>
        <dbReference type="ARBA" id="ARBA00023136"/>
    </source>
</evidence>
<keyword evidence="3 7" id="KW-0812">Transmembrane</keyword>
<dbReference type="InterPro" id="IPR005016">
    <property type="entry name" value="TDE1/TMS"/>
</dbReference>
<feature type="transmembrane region" description="Helical" evidence="7">
    <location>
        <begin position="340"/>
        <end position="361"/>
    </location>
</feature>
<comment type="similarity">
    <text evidence="2">Belongs to the TDE1 family.</text>
</comment>
<protein>
    <submittedName>
        <fullName evidence="8">Uncharacterized protein</fullName>
    </submittedName>
</protein>
<evidence type="ECO:0000256" key="2">
    <source>
        <dbReference type="ARBA" id="ARBA00006665"/>
    </source>
</evidence>
<evidence type="ECO:0000313" key="9">
    <source>
        <dbReference type="Proteomes" id="UP001239994"/>
    </source>
</evidence>
<feature type="transmembrane region" description="Helical" evidence="7">
    <location>
        <begin position="588"/>
        <end position="606"/>
    </location>
</feature>
<proteinExistence type="inferred from homology"/>
<feature type="compositionally biased region" description="Basic and acidic residues" evidence="6">
    <location>
        <begin position="162"/>
        <end position="173"/>
    </location>
</feature>
<dbReference type="AlphaFoldDB" id="A0AAD8ZLR3"/>
<dbReference type="GO" id="GO:0016020">
    <property type="term" value="C:membrane"/>
    <property type="evidence" value="ECO:0007669"/>
    <property type="project" value="UniProtKB-SubCell"/>
</dbReference>
<feature type="region of interest" description="Disordered" evidence="6">
    <location>
        <begin position="161"/>
        <end position="199"/>
    </location>
</feature>
<feature type="transmembrane region" description="Helical" evidence="7">
    <location>
        <begin position="480"/>
        <end position="501"/>
    </location>
</feature>
<evidence type="ECO:0000256" key="4">
    <source>
        <dbReference type="ARBA" id="ARBA00022989"/>
    </source>
</evidence>
<keyword evidence="5 7" id="KW-0472">Membrane</keyword>
<dbReference type="Pfam" id="PF03348">
    <property type="entry name" value="Serinc"/>
    <property type="match status" value="1"/>
</dbReference>
<gene>
    <name evidence="8" type="ORF">P4O66_006327</name>
</gene>
<dbReference type="Proteomes" id="UP001239994">
    <property type="component" value="Unassembled WGS sequence"/>
</dbReference>
<comment type="caution">
    <text evidence="8">The sequence shown here is derived from an EMBL/GenBank/DDBJ whole genome shotgun (WGS) entry which is preliminary data.</text>
</comment>
<keyword evidence="4 7" id="KW-1133">Transmembrane helix</keyword>